<dbReference type="PANTHER" id="PTHR34477">
    <property type="entry name" value="UPF0213 PROTEIN YHBQ"/>
    <property type="match status" value="1"/>
</dbReference>
<dbReference type="Gene3D" id="3.40.1440.10">
    <property type="entry name" value="GIY-YIG endonuclease"/>
    <property type="match status" value="1"/>
</dbReference>
<accession>A0ABS0ATG2</accession>
<keyword evidence="3" id="KW-0378">Hydrolase</keyword>
<name>A0ABS0ATG2_9GAMM</name>
<organism evidence="3 4">
    <name type="scientific">Alloalcanivorax profundimaris</name>
    <dbReference type="NCBI Taxonomy" id="2735259"/>
    <lineage>
        <taxon>Bacteria</taxon>
        <taxon>Pseudomonadati</taxon>
        <taxon>Pseudomonadota</taxon>
        <taxon>Gammaproteobacteria</taxon>
        <taxon>Oceanospirillales</taxon>
        <taxon>Alcanivoracaceae</taxon>
        <taxon>Alloalcanivorax</taxon>
    </lineage>
</organism>
<dbReference type="RefSeq" id="WP_323745843.1">
    <property type="nucleotide sequence ID" value="NZ_ARXX01000045.1"/>
</dbReference>
<proteinExistence type="inferred from homology"/>
<dbReference type="EMBL" id="ARXX01000045">
    <property type="protein sequence ID" value="MBF5057422.1"/>
    <property type="molecule type" value="Genomic_DNA"/>
</dbReference>
<dbReference type="GO" id="GO:0004519">
    <property type="term" value="F:endonuclease activity"/>
    <property type="evidence" value="ECO:0007669"/>
    <property type="project" value="UniProtKB-KW"/>
</dbReference>
<keyword evidence="3" id="KW-0255">Endonuclease</keyword>
<dbReference type="InterPro" id="IPR035901">
    <property type="entry name" value="GIY-YIG_endonuc_sf"/>
</dbReference>
<dbReference type="SUPFAM" id="SSF82771">
    <property type="entry name" value="GIY-YIG endonuclease"/>
    <property type="match status" value="1"/>
</dbReference>
<dbReference type="InterPro" id="IPR050190">
    <property type="entry name" value="UPF0213_domain"/>
</dbReference>
<evidence type="ECO:0000313" key="4">
    <source>
        <dbReference type="Proteomes" id="UP000662703"/>
    </source>
</evidence>
<feature type="domain" description="GIY-YIG" evidence="2">
    <location>
        <begin position="5"/>
        <end position="81"/>
    </location>
</feature>
<reference evidence="3 4" key="1">
    <citation type="submission" date="2012-09" db="EMBL/GenBank/DDBJ databases">
        <title>Genome Sequence of alkane-degrading Bacterium Alcanivorax sp. 521-1.</title>
        <authorList>
            <person name="Lai Q."/>
            <person name="Shao Z."/>
        </authorList>
    </citation>
    <scope>NUCLEOTIDE SEQUENCE [LARGE SCALE GENOMIC DNA]</scope>
    <source>
        <strain evidence="3 4">521-1</strain>
    </source>
</reference>
<dbReference type="Proteomes" id="UP000662703">
    <property type="component" value="Unassembled WGS sequence"/>
</dbReference>
<dbReference type="PROSITE" id="PS50164">
    <property type="entry name" value="GIY_YIG"/>
    <property type="match status" value="1"/>
</dbReference>
<dbReference type="CDD" id="cd10456">
    <property type="entry name" value="GIY-YIG_UPF0213"/>
    <property type="match status" value="1"/>
</dbReference>
<gene>
    <name evidence="3" type="ORF">Y5W_02716</name>
</gene>
<protein>
    <submittedName>
        <fullName evidence="3">Endonuclease containing URI domain</fullName>
    </submittedName>
</protein>
<dbReference type="InterPro" id="IPR000305">
    <property type="entry name" value="GIY-YIG_endonuc"/>
</dbReference>
<keyword evidence="3" id="KW-0540">Nuclease</keyword>
<evidence type="ECO:0000313" key="3">
    <source>
        <dbReference type="EMBL" id="MBF5057422.1"/>
    </source>
</evidence>
<keyword evidence="4" id="KW-1185">Reference proteome</keyword>
<dbReference type="Pfam" id="PF01541">
    <property type="entry name" value="GIY-YIG"/>
    <property type="match status" value="1"/>
</dbReference>
<comment type="caution">
    <text evidence="3">The sequence shown here is derived from an EMBL/GenBank/DDBJ whole genome shotgun (WGS) entry which is preliminary data.</text>
</comment>
<evidence type="ECO:0000259" key="2">
    <source>
        <dbReference type="PROSITE" id="PS50164"/>
    </source>
</evidence>
<sequence length="89" mass="10090">MKQGSDWWVYMLRCADGSLYTGVTTDVLRRWNEHNGGPRGARYTRARRPVVLVLCVAVPDRARAGRLEARLKALPRARKERLIRAVTAG</sequence>
<dbReference type="PANTHER" id="PTHR34477:SF1">
    <property type="entry name" value="UPF0213 PROTEIN YHBQ"/>
    <property type="match status" value="1"/>
</dbReference>
<evidence type="ECO:0000256" key="1">
    <source>
        <dbReference type="ARBA" id="ARBA00007435"/>
    </source>
</evidence>
<comment type="similarity">
    <text evidence="1">Belongs to the UPF0213 family.</text>
</comment>